<reference evidence="1" key="1">
    <citation type="journal article" date="2015" name="Nature">
        <title>Complex archaea that bridge the gap between prokaryotes and eukaryotes.</title>
        <authorList>
            <person name="Spang A."/>
            <person name="Saw J.H."/>
            <person name="Jorgensen S.L."/>
            <person name="Zaremba-Niedzwiedzka K."/>
            <person name="Martijn J."/>
            <person name="Lind A.E."/>
            <person name="van Eijk R."/>
            <person name="Schleper C."/>
            <person name="Guy L."/>
            <person name="Ettema T.J."/>
        </authorList>
    </citation>
    <scope>NUCLEOTIDE SEQUENCE</scope>
</reference>
<protein>
    <submittedName>
        <fullName evidence="1">Uncharacterized protein</fullName>
    </submittedName>
</protein>
<organism evidence="1">
    <name type="scientific">marine sediment metagenome</name>
    <dbReference type="NCBI Taxonomy" id="412755"/>
    <lineage>
        <taxon>unclassified sequences</taxon>
        <taxon>metagenomes</taxon>
        <taxon>ecological metagenomes</taxon>
    </lineage>
</organism>
<dbReference type="AlphaFoldDB" id="A0A0F9UDK0"/>
<gene>
    <name evidence="1" type="ORF">LCGC14_0235950</name>
</gene>
<sequence length="155" mass="16893">MATIAIDSTRQTNSAMEKYPDAVFMRDNAYFYFGNDGDVGMRYNTTYTAFEFKGGDIRFSDTQELQLGDGGDATMTWNGSLVVLGGTWAISGADVKFSDTQQLQFGDDIDYRMYYKADSDVLVLSGLSDVAPTGPVGTLWVSDAGSNVGHVRMVV</sequence>
<name>A0A0F9UDK0_9ZZZZ</name>
<comment type="caution">
    <text evidence="1">The sequence shown here is derived from an EMBL/GenBank/DDBJ whole genome shotgun (WGS) entry which is preliminary data.</text>
</comment>
<dbReference type="EMBL" id="LAZR01000116">
    <property type="protein sequence ID" value="KKN89749.1"/>
    <property type="molecule type" value="Genomic_DNA"/>
</dbReference>
<accession>A0A0F9UDK0</accession>
<evidence type="ECO:0000313" key="1">
    <source>
        <dbReference type="EMBL" id="KKN89749.1"/>
    </source>
</evidence>
<proteinExistence type="predicted"/>